<dbReference type="EMBL" id="GGEC01062468">
    <property type="protein sequence ID" value="MBX42952.1"/>
    <property type="molecule type" value="Transcribed_RNA"/>
</dbReference>
<sequence length="47" mass="5459">MSMSSNTFHNGKPCICLQYNHHLFCLNERGMVSCYPTYGTHTCLYVR</sequence>
<name>A0A2P2NKE6_RHIMU</name>
<reference evidence="1" key="1">
    <citation type="submission" date="2018-02" db="EMBL/GenBank/DDBJ databases">
        <title>Rhizophora mucronata_Transcriptome.</title>
        <authorList>
            <person name="Meera S.P."/>
            <person name="Sreeshan A."/>
            <person name="Augustine A."/>
        </authorList>
    </citation>
    <scope>NUCLEOTIDE SEQUENCE</scope>
    <source>
        <tissue evidence="1">Leaf</tissue>
    </source>
</reference>
<evidence type="ECO:0000313" key="1">
    <source>
        <dbReference type="EMBL" id="MBX42952.1"/>
    </source>
</evidence>
<dbReference type="AlphaFoldDB" id="A0A2P2NKE6"/>
<protein>
    <submittedName>
        <fullName evidence="1">Uncharacterized protein</fullName>
    </submittedName>
</protein>
<accession>A0A2P2NKE6</accession>
<organism evidence="1">
    <name type="scientific">Rhizophora mucronata</name>
    <name type="common">Asiatic mangrove</name>
    <dbReference type="NCBI Taxonomy" id="61149"/>
    <lineage>
        <taxon>Eukaryota</taxon>
        <taxon>Viridiplantae</taxon>
        <taxon>Streptophyta</taxon>
        <taxon>Embryophyta</taxon>
        <taxon>Tracheophyta</taxon>
        <taxon>Spermatophyta</taxon>
        <taxon>Magnoliopsida</taxon>
        <taxon>eudicotyledons</taxon>
        <taxon>Gunneridae</taxon>
        <taxon>Pentapetalae</taxon>
        <taxon>rosids</taxon>
        <taxon>fabids</taxon>
        <taxon>Malpighiales</taxon>
        <taxon>Rhizophoraceae</taxon>
        <taxon>Rhizophora</taxon>
    </lineage>
</organism>
<proteinExistence type="predicted"/>